<protein>
    <submittedName>
        <fullName evidence="2">Uncharacterized protein</fullName>
    </submittedName>
</protein>
<evidence type="ECO:0000313" key="3">
    <source>
        <dbReference type="Proteomes" id="UP000494165"/>
    </source>
</evidence>
<keyword evidence="1" id="KW-0812">Transmembrane</keyword>
<evidence type="ECO:0000256" key="1">
    <source>
        <dbReference type="SAM" id="Phobius"/>
    </source>
</evidence>
<dbReference type="EMBL" id="CADEPI010000294">
    <property type="protein sequence ID" value="CAB3383063.1"/>
    <property type="molecule type" value="Genomic_DNA"/>
</dbReference>
<accession>A0A8S1DT14</accession>
<keyword evidence="1" id="KW-1133">Transmembrane helix</keyword>
<name>A0A8S1DT14_9INSE</name>
<feature type="transmembrane region" description="Helical" evidence="1">
    <location>
        <begin position="14"/>
        <end position="37"/>
    </location>
</feature>
<organism evidence="2 3">
    <name type="scientific">Cloeon dipterum</name>
    <dbReference type="NCBI Taxonomy" id="197152"/>
    <lineage>
        <taxon>Eukaryota</taxon>
        <taxon>Metazoa</taxon>
        <taxon>Ecdysozoa</taxon>
        <taxon>Arthropoda</taxon>
        <taxon>Hexapoda</taxon>
        <taxon>Insecta</taxon>
        <taxon>Pterygota</taxon>
        <taxon>Palaeoptera</taxon>
        <taxon>Ephemeroptera</taxon>
        <taxon>Pisciforma</taxon>
        <taxon>Baetidae</taxon>
        <taxon>Cloeon</taxon>
    </lineage>
</organism>
<dbReference type="AlphaFoldDB" id="A0A8S1DT14"/>
<comment type="caution">
    <text evidence="2">The sequence shown here is derived from an EMBL/GenBank/DDBJ whole genome shotgun (WGS) entry which is preliminary data.</text>
</comment>
<keyword evidence="3" id="KW-1185">Reference proteome</keyword>
<keyword evidence="1" id="KW-0472">Membrane</keyword>
<evidence type="ECO:0000313" key="2">
    <source>
        <dbReference type="EMBL" id="CAB3383063.1"/>
    </source>
</evidence>
<dbReference type="Proteomes" id="UP000494165">
    <property type="component" value="Unassembled WGS sequence"/>
</dbReference>
<gene>
    <name evidence="2" type="ORF">CLODIP_2_CD06344</name>
</gene>
<reference evidence="2 3" key="1">
    <citation type="submission" date="2020-04" db="EMBL/GenBank/DDBJ databases">
        <authorList>
            <person name="Alioto T."/>
            <person name="Alioto T."/>
            <person name="Gomez Garrido J."/>
        </authorList>
    </citation>
    <scope>NUCLEOTIDE SEQUENCE [LARGE SCALE GENOMIC DNA]</scope>
</reference>
<proteinExistence type="predicted"/>
<sequence>MPNDPAPSGLSRSIVILLLIVGVLTILNIAIGMHLCITSRPYFADGRPVWCFNDITTHSLWQILSK</sequence>